<accession>A0AC35UFP3</accession>
<dbReference type="Proteomes" id="UP000095286">
    <property type="component" value="Unplaced"/>
</dbReference>
<protein>
    <submittedName>
        <fullName evidence="2">Nuclear receptor domain-containing protein</fullName>
    </submittedName>
</protein>
<organism evidence="1 2">
    <name type="scientific">Rhabditophanes sp. KR3021</name>
    <dbReference type="NCBI Taxonomy" id="114890"/>
    <lineage>
        <taxon>Eukaryota</taxon>
        <taxon>Metazoa</taxon>
        <taxon>Ecdysozoa</taxon>
        <taxon>Nematoda</taxon>
        <taxon>Chromadorea</taxon>
        <taxon>Rhabditida</taxon>
        <taxon>Tylenchina</taxon>
        <taxon>Panagrolaimomorpha</taxon>
        <taxon>Strongyloidoidea</taxon>
        <taxon>Alloionematidae</taxon>
        <taxon>Rhabditophanes</taxon>
    </lineage>
</organism>
<sequence length="426" mass="50070">MISQKLLAFLNKQNEDECLCCGYIGKGVGVRCQVNSCRPCANFFKKTIALGLEYRCRRGNQQCEIKSGTQKCRFCRFQKCTKAGMILKIKKEDCKENESKKDVSLMKNINPTIPSTSSSEYSYNENSSDDQFYLKETQLYIKHHKVVEIITAIISGPPLLTLNSIFNPIYSPTCLQRMAICLQQFFDKWEIKPKEEIKINTPISFVDFIEFRTQSFKFHAEILMSLSEFNRLCHHEKTLIYRKFWPRFDEFSNVMLALQIFGYEGETCMIIVQNDQALEIGSDNKFPDKFFTEDPFERRTIMRHDFEFYMTELYRPFKKLKLDQIELSYLVTQILWSHKRRDDLSESTFCFMDSILKSAASELQNYYIYEKQIDNYSWRLVEITKYLAVLTQSATSIIDNIIKAKIMGQFGSYKWFPNNTVLCPLD</sequence>
<proteinExistence type="predicted"/>
<evidence type="ECO:0000313" key="2">
    <source>
        <dbReference type="WBParaSite" id="RSKR_0001078400.1"/>
    </source>
</evidence>
<name>A0AC35UFP3_9BILA</name>
<reference evidence="2" key="1">
    <citation type="submission" date="2016-11" db="UniProtKB">
        <authorList>
            <consortium name="WormBaseParasite"/>
        </authorList>
    </citation>
    <scope>IDENTIFICATION</scope>
    <source>
        <strain evidence="2">KR3021</strain>
    </source>
</reference>
<evidence type="ECO:0000313" key="1">
    <source>
        <dbReference type="Proteomes" id="UP000095286"/>
    </source>
</evidence>
<dbReference type="WBParaSite" id="RSKR_0001078400.1">
    <property type="protein sequence ID" value="RSKR_0001078400.1"/>
    <property type="gene ID" value="RSKR_0001078400"/>
</dbReference>